<dbReference type="GO" id="GO:0005886">
    <property type="term" value="C:plasma membrane"/>
    <property type="evidence" value="ECO:0007669"/>
    <property type="project" value="UniProtKB-SubCell"/>
</dbReference>
<feature type="transmembrane region" description="Helical" evidence="8">
    <location>
        <begin position="302"/>
        <end position="322"/>
    </location>
</feature>
<feature type="transmembrane region" description="Helical" evidence="8">
    <location>
        <begin position="356"/>
        <end position="378"/>
    </location>
</feature>
<keyword evidence="6 8" id="KW-0472">Membrane</keyword>
<dbReference type="STRING" id="1770053.SAMN05216551_10286"/>
<dbReference type="Proteomes" id="UP000243719">
    <property type="component" value="Unassembled WGS sequence"/>
</dbReference>
<proteinExistence type="predicted"/>
<evidence type="ECO:0000256" key="1">
    <source>
        <dbReference type="ARBA" id="ARBA00004651"/>
    </source>
</evidence>
<dbReference type="EMBL" id="FNLO01000002">
    <property type="protein sequence ID" value="SDV46902.1"/>
    <property type="molecule type" value="Genomic_DNA"/>
</dbReference>
<dbReference type="RefSeq" id="WP_091904784.1">
    <property type="nucleotide sequence ID" value="NZ_FNLO01000002.1"/>
</dbReference>
<feature type="compositionally biased region" description="Basic and acidic residues" evidence="7">
    <location>
        <begin position="1"/>
        <end position="11"/>
    </location>
</feature>
<dbReference type="Gene3D" id="1.20.1250.20">
    <property type="entry name" value="MFS general substrate transporter like domains"/>
    <property type="match status" value="2"/>
</dbReference>
<feature type="transmembrane region" description="Helical" evidence="8">
    <location>
        <begin position="102"/>
        <end position="122"/>
    </location>
</feature>
<dbReference type="AlphaFoldDB" id="A0A1H2PME6"/>
<evidence type="ECO:0000256" key="6">
    <source>
        <dbReference type="ARBA" id="ARBA00023136"/>
    </source>
</evidence>
<feature type="region of interest" description="Disordered" evidence="7">
    <location>
        <begin position="1"/>
        <end position="37"/>
    </location>
</feature>
<keyword evidence="2" id="KW-0813">Transport</keyword>
<protein>
    <submittedName>
        <fullName evidence="9">Sugar phosphate permease</fullName>
    </submittedName>
</protein>
<keyword evidence="10" id="KW-1185">Reference proteome</keyword>
<feature type="transmembrane region" description="Helical" evidence="8">
    <location>
        <begin position="417"/>
        <end position="438"/>
    </location>
</feature>
<dbReference type="InterPro" id="IPR011701">
    <property type="entry name" value="MFS"/>
</dbReference>
<keyword evidence="3" id="KW-1003">Cell membrane</keyword>
<dbReference type="InterPro" id="IPR047200">
    <property type="entry name" value="MFS_YcaD-like"/>
</dbReference>
<gene>
    <name evidence="9" type="ORF">SAMN05216551_10286</name>
</gene>
<evidence type="ECO:0000256" key="3">
    <source>
        <dbReference type="ARBA" id="ARBA00022475"/>
    </source>
</evidence>
<comment type="subcellular location">
    <subcellularLocation>
        <location evidence="1">Cell membrane</location>
        <topology evidence="1">Multi-pass membrane protein</topology>
    </subcellularLocation>
</comment>
<feature type="transmembrane region" description="Helical" evidence="8">
    <location>
        <begin position="390"/>
        <end position="411"/>
    </location>
</feature>
<feature type="transmembrane region" description="Helical" evidence="8">
    <location>
        <begin position="271"/>
        <end position="290"/>
    </location>
</feature>
<dbReference type="CDD" id="cd17477">
    <property type="entry name" value="MFS_YcaD_like"/>
    <property type="match status" value="1"/>
</dbReference>
<dbReference type="GO" id="GO:0022857">
    <property type="term" value="F:transmembrane transporter activity"/>
    <property type="evidence" value="ECO:0007669"/>
    <property type="project" value="InterPro"/>
</dbReference>
<evidence type="ECO:0000256" key="2">
    <source>
        <dbReference type="ARBA" id="ARBA00022448"/>
    </source>
</evidence>
<keyword evidence="5 8" id="KW-1133">Transmembrane helix</keyword>
<evidence type="ECO:0000256" key="7">
    <source>
        <dbReference type="SAM" id="MobiDB-lite"/>
    </source>
</evidence>
<feature type="transmembrane region" description="Helical" evidence="8">
    <location>
        <begin position="134"/>
        <end position="151"/>
    </location>
</feature>
<accession>A0A1H2PME6</accession>
<feature type="transmembrane region" description="Helical" evidence="8">
    <location>
        <begin position="67"/>
        <end position="90"/>
    </location>
</feature>
<dbReference type="OrthoDB" id="9810614at2"/>
<name>A0A1H2PME6_9BURK</name>
<evidence type="ECO:0000313" key="9">
    <source>
        <dbReference type="EMBL" id="SDV46902.1"/>
    </source>
</evidence>
<dbReference type="SUPFAM" id="SSF103473">
    <property type="entry name" value="MFS general substrate transporter"/>
    <property type="match status" value="1"/>
</dbReference>
<keyword evidence="4 8" id="KW-0812">Transmembrane</keyword>
<sequence length="449" mass="47200">MPERDDPRQSRLEPQQSDADADASAQLDGASAAAGAPVGPLASASFTGTRRTDTLTPSASASPLARAALAGLIVSFALMVAGNGLFQTIVPLWVLDTGHSTLLIGLIQSCYYAGFIAGALVNRVLIHRIGQHRTFVAYAAAAAILALAFGQSHSPTAFALVRAISGFVFMGLYGSCESWLNSYAGNEKRGQLFGIYSTINYLSLGSGQFLIKLQNGFSVQQFTVAAALFASAVIPATLLSGGEKREAAPPPSMPAVNWKTSLGEMLRDSPLAIPGGILTGFLYSSFYSLAPVYLVGNGFSTADLSVFMGVALIVALLPQWPMGRLSDRIDRRRLLSGVALLSAAMSAALLVSSTRSVIWCAMLAYVAVTFTLYGVVISHVQDCTQARYRLSMSITLLVLFSFGGMTGPALASLAMTLIGPSGFFVFNLCSCVLLAWAARAVGRPPSRNA</sequence>
<feature type="transmembrane region" description="Helical" evidence="8">
    <location>
        <begin position="157"/>
        <end position="180"/>
    </location>
</feature>
<dbReference type="PANTHER" id="PTHR23521:SF2">
    <property type="entry name" value="TRANSPORTER MFS SUPERFAMILY"/>
    <property type="match status" value="1"/>
</dbReference>
<feature type="transmembrane region" description="Helical" evidence="8">
    <location>
        <begin position="334"/>
        <end position="350"/>
    </location>
</feature>
<evidence type="ECO:0000313" key="10">
    <source>
        <dbReference type="Proteomes" id="UP000243719"/>
    </source>
</evidence>
<evidence type="ECO:0000256" key="8">
    <source>
        <dbReference type="SAM" id="Phobius"/>
    </source>
</evidence>
<organism evidence="9 10">
    <name type="scientific">Chitinasiproducens palmae</name>
    <dbReference type="NCBI Taxonomy" id="1770053"/>
    <lineage>
        <taxon>Bacteria</taxon>
        <taxon>Pseudomonadati</taxon>
        <taxon>Pseudomonadota</taxon>
        <taxon>Betaproteobacteria</taxon>
        <taxon>Burkholderiales</taxon>
        <taxon>Burkholderiaceae</taxon>
        <taxon>Chitinasiproducens</taxon>
    </lineage>
</organism>
<evidence type="ECO:0000256" key="5">
    <source>
        <dbReference type="ARBA" id="ARBA00022989"/>
    </source>
</evidence>
<feature type="compositionally biased region" description="Low complexity" evidence="7">
    <location>
        <begin position="14"/>
        <end position="37"/>
    </location>
</feature>
<feature type="transmembrane region" description="Helical" evidence="8">
    <location>
        <begin position="192"/>
        <end position="211"/>
    </location>
</feature>
<dbReference type="InterPro" id="IPR036259">
    <property type="entry name" value="MFS_trans_sf"/>
</dbReference>
<feature type="transmembrane region" description="Helical" evidence="8">
    <location>
        <begin position="217"/>
        <end position="239"/>
    </location>
</feature>
<dbReference type="PANTHER" id="PTHR23521">
    <property type="entry name" value="TRANSPORTER MFS SUPERFAMILY"/>
    <property type="match status" value="1"/>
</dbReference>
<dbReference type="Pfam" id="PF07690">
    <property type="entry name" value="MFS_1"/>
    <property type="match status" value="1"/>
</dbReference>
<evidence type="ECO:0000256" key="4">
    <source>
        <dbReference type="ARBA" id="ARBA00022692"/>
    </source>
</evidence>
<reference evidence="10" key="1">
    <citation type="submission" date="2016-09" db="EMBL/GenBank/DDBJ databases">
        <authorList>
            <person name="Varghese N."/>
            <person name="Submissions S."/>
        </authorList>
    </citation>
    <scope>NUCLEOTIDE SEQUENCE [LARGE SCALE GENOMIC DNA]</scope>
    <source>
        <strain evidence="10">JS23</strain>
    </source>
</reference>